<evidence type="ECO:0000313" key="1">
    <source>
        <dbReference type="EMBL" id="AGW42120.1"/>
    </source>
</evidence>
<name>U3P754_LEIXC</name>
<accession>U3P754</accession>
<keyword evidence="2" id="KW-1185">Reference proteome</keyword>
<dbReference type="OrthoDB" id="5124155at2"/>
<dbReference type="EMBL" id="CP006734">
    <property type="protein sequence ID" value="AGW42120.1"/>
    <property type="molecule type" value="Genomic_DNA"/>
</dbReference>
<sequence>MRWHTTRVLSVDPIRVASDDGYLRAEESAYAEANTGIEDLLDTFAAPADADLNDIEDEFTKAAAGNRTLHQNGEDLSRTFVAARALRKAYKLPALVRPEHPVDREFILLDTIRSDERAAYDSARALHDFIGGVQTAEQRQLDDRLIDLWADYSVADLHDLLSKPPKVAATLAKAVVSRLARPSRDTLATALTTIRATGDAGNWRAFTRALFDSWVAVECEATSRFNTKVVDAAIEAERTAARRSAALAWPELAQQAASLDGHPFGHSPREVADFIRDIVTDLL</sequence>
<protein>
    <submittedName>
        <fullName evidence="1">Uncharacterized protein</fullName>
    </submittedName>
</protein>
<dbReference type="eggNOG" id="ENOG502ZMHV">
    <property type="taxonomic scope" value="Bacteria"/>
</dbReference>
<organism evidence="1 2">
    <name type="scientific">Leifsonia xyli subsp. cynodontis DSM 46306</name>
    <dbReference type="NCBI Taxonomy" id="1389489"/>
    <lineage>
        <taxon>Bacteria</taxon>
        <taxon>Bacillati</taxon>
        <taxon>Actinomycetota</taxon>
        <taxon>Actinomycetes</taxon>
        <taxon>Micrococcales</taxon>
        <taxon>Microbacteriaceae</taxon>
        <taxon>Leifsonia</taxon>
    </lineage>
</organism>
<dbReference type="PATRIC" id="fig|1389489.3.peg.2050"/>
<reference evidence="1 2" key="1">
    <citation type="journal article" date="2013" name="Genome Announc.">
        <title>Complete Genome Sequence of Leifsonia xyli subsp. cynodontis Strain DSM46306, a Gram-Positive Bacterial Pathogen of Grasses.</title>
        <authorList>
            <person name="Monteiro-Vitorello C.B."/>
            <person name="Zerillo M.M."/>
            <person name="Van Sluys M.A."/>
            <person name="Camargo L.E."/>
            <person name="Kitajima J.P."/>
        </authorList>
    </citation>
    <scope>NUCLEOTIDE SEQUENCE [LARGE SCALE GENOMIC DNA]</scope>
    <source>
        <strain evidence="1 2">DSM 46306</strain>
    </source>
</reference>
<dbReference type="RefSeq" id="WP_021755615.1">
    <property type="nucleotide sequence ID" value="NC_022438.1"/>
</dbReference>
<dbReference type="AlphaFoldDB" id="U3P754"/>
<dbReference type="Proteomes" id="UP000016743">
    <property type="component" value="Chromosome"/>
</dbReference>
<evidence type="ECO:0000313" key="2">
    <source>
        <dbReference type="Proteomes" id="UP000016743"/>
    </source>
</evidence>
<proteinExistence type="predicted"/>
<gene>
    <name evidence="1" type="ORF">O159_21390</name>
</gene>
<dbReference type="HOGENOM" id="CLU_982788_0_0_11"/>
<dbReference type="KEGG" id="lxy:O159_21390"/>
<dbReference type="STRING" id="1389489.O159_21390"/>